<dbReference type="EMBL" id="MN739197">
    <property type="protein sequence ID" value="QHS93139.1"/>
    <property type="molecule type" value="Genomic_DNA"/>
</dbReference>
<name>A0A6C0BNG8_9ZZZZ</name>
<organism evidence="1">
    <name type="scientific">viral metagenome</name>
    <dbReference type="NCBI Taxonomy" id="1070528"/>
    <lineage>
        <taxon>unclassified sequences</taxon>
        <taxon>metagenomes</taxon>
        <taxon>organismal metagenomes</taxon>
    </lineage>
</organism>
<proteinExistence type="predicted"/>
<reference evidence="1" key="1">
    <citation type="journal article" date="2020" name="Nature">
        <title>Giant virus diversity and host interactions through global metagenomics.</title>
        <authorList>
            <person name="Schulz F."/>
            <person name="Roux S."/>
            <person name="Paez-Espino D."/>
            <person name="Jungbluth S."/>
            <person name="Walsh D.A."/>
            <person name="Denef V.J."/>
            <person name="McMahon K.D."/>
            <person name="Konstantinidis K.T."/>
            <person name="Eloe-Fadrosh E.A."/>
            <person name="Kyrpides N.C."/>
            <person name="Woyke T."/>
        </authorList>
    </citation>
    <scope>NUCLEOTIDE SEQUENCE</scope>
    <source>
        <strain evidence="1">GVMAG-M-3300017651-5</strain>
    </source>
</reference>
<dbReference type="AlphaFoldDB" id="A0A6C0BNG8"/>
<accession>A0A6C0BNG8</accession>
<protein>
    <submittedName>
        <fullName evidence="1">Uncharacterized protein</fullName>
    </submittedName>
</protein>
<evidence type="ECO:0000313" key="1">
    <source>
        <dbReference type="EMBL" id="QHS93139.1"/>
    </source>
</evidence>
<sequence>MFASLLCHSLIYLSSLKLCVDCNAFHTFIRCHRLMRLCLSACWIS</sequence>